<accession>A0A8J3DF89</accession>
<evidence type="ECO:0008006" key="4">
    <source>
        <dbReference type="Google" id="ProtNLM"/>
    </source>
</evidence>
<name>A0A8J3DF89_9BACT</name>
<dbReference type="Proteomes" id="UP000642829">
    <property type="component" value="Unassembled WGS sequence"/>
</dbReference>
<evidence type="ECO:0000313" key="2">
    <source>
        <dbReference type="EMBL" id="GHC13119.1"/>
    </source>
</evidence>
<reference evidence="2" key="2">
    <citation type="submission" date="2020-09" db="EMBL/GenBank/DDBJ databases">
        <authorList>
            <person name="Sun Q."/>
            <person name="Kim S."/>
        </authorList>
    </citation>
    <scope>NUCLEOTIDE SEQUENCE</scope>
    <source>
        <strain evidence="2">KCTC 12870</strain>
    </source>
</reference>
<evidence type="ECO:0000256" key="1">
    <source>
        <dbReference type="SAM" id="SignalP"/>
    </source>
</evidence>
<dbReference type="RefSeq" id="WP_189517329.1">
    <property type="nucleotide sequence ID" value="NZ_BMXG01000031.1"/>
</dbReference>
<reference evidence="2" key="1">
    <citation type="journal article" date="2014" name="Int. J. Syst. Evol. Microbiol.">
        <title>Complete genome sequence of Corynebacterium casei LMG S-19264T (=DSM 44701T), isolated from a smear-ripened cheese.</title>
        <authorList>
            <consortium name="US DOE Joint Genome Institute (JGI-PGF)"/>
            <person name="Walter F."/>
            <person name="Albersmeier A."/>
            <person name="Kalinowski J."/>
            <person name="Ruckert C."/>
        </authorList>
    </citation>
    <scope>NUCLEOTIDE SEQUENCE</scope>
    <source>
        <strain evidence="2">KCTC 12870</strain>
    </source>
</reference>
<keyword evidence="3" id="KW-1185">Reference proteome</keyword>
<proteinExistence type="predicted"/>
<feature type="chain" id="PRO_5035281234" description="Tetratricopeptide repeat protein" evidence="1">
    <location>
        <begin position="23"/>
        <end position="664"/>
    </location>
</feature>
<dbReference type="AlphaFoldDB" id="A0A8J3DF89"/>
<sequence length="664" mass="75667">MTIKPFFLIVSVTLIVAQSSIACGPWIPTPYVVRNDRVFFDAPLLTFTYELKEQLDKSAPHSAVLTQDAPNASLELIKSLQQAGVSEAEQQSILNKYQAYRSLLNEIKKDHDAPADSTYRSAKDEEKLQRAYAALQDQLAPDDLPLEFQLYLNGALAYNLDDANSAQQYWNELLALPPEKRPVQTVPAAYMLARLSQKTEAPQRYQRVRQLVDSGFVDIHGLAAASYGWEAQAQLLQKHYAEAVSLYILQWKAGYENAAASLRIVAREIWQSSDELQLAELVQNDQVRAVLTADLICRYDATNTQNLRQRLLNMLPSPQLLTVSEAGRFALMEYQQNNLSAAKLWLDYADPKDALALWIRSKILLRDGHIDEGRTLLVALLADTNESQPDWSRIDTRHAWGELGLLMLNKGAYLEAADCFVNADSWLDLAYVLERVLTTDELITWARNAPPQNENMAYPFCEPQSLIARRLMREEHFNKALEYFPPLIRIQAESYMNAMQQASDPALAPHLRAKKYWMAARLTRDYGLELFATELMPDYAWSSGSFDRPNVVEMRHTKIQHRDSEEEIKRIEASATLPDQRFHYRYRAALLAELAAGLLPNNDENAARIYCIAGGWLKHRDPYAADRFYKHLVVRCPETTLGQDATQRHWFPPAEFVTKQPFEG</sequence>
<comment type="caution">
    <text evidence="2">The sequence shown here is derived from an EMBL/GenBank/DDBJ whole genome shotgun (WGS) entry which is preliminary data.</text>
</comment>
<gene>
    <name evidence="2" type="ORF">GCM10007047_33020</name>
</gene>
<keyword evidence="1" id="KW-0732">Signal</keyword>
<feature type="signal peptide" evidence="1">
    <location>
        <begin position="1"/>
        <end position="22"/>
    </location>
</feature>
<protein>
    <recommendedName>
        <fullName evidence="4">Tetratricopeptide repeat protein</fullName>
    </recommendedName>
</protein>
<organism evidence="2 3">
    <name type="scientific">Cerasicoccus arenae</name>
    <dbReference type="NCBI Taxonomy" id="424488"/>
    <lineage>
        <taxon>Bacteria</taxon>
        <taxon>Pseudomonadati</taxon>
        <taxon>Verrucomicrobiota</taxon>
        <taxon>Opitutia</taxon>
        <taxon>Puniceicoccales</taxon>
        <taxon>Cerasicoccaceae</taxon>
        <taxon>Cerasicoccus</taxon>
    </lineage>
</organism>
<evidence type="ECO:0000313" key="3">
    <source>
        <dbReference type="Proteomes" id="UP000642829"/>
    </source>
</evidence>
<dbReference type="EMBL" id="BMXG01000031">
    <property type="protein sequence ID" value="GHC13119.1"/>
    <property type="molecule type" value="Genomic_DNA"/>
</dbReference>
<dbReference type="PROSITE" id="PS51257">
    <property type="entry name" value="PROKAR_LIPOPROTEIN"/>
    <property type="match status" value="1"/>
</dbReference>